<gene>
    <name evidence="3" type="primary">ybjG</name>
    <name evidence="3" type="ORF">BZL35_00367</name>
</gene>
<feature type="domain" description="Phosphatidic acid phosphatase type 2/haloperoxidase" evidence="2">
    <location>
        <begin position="55"/>
        <end position="166"/>
    </location>
</feature>
<dbReference type="PANTHER" id="PTHR14969:SF13">
    <property type="entry name" value="AT30094P"/>
    <property type="match status" value="1"/>
</dbReference>
<dbReference type="Gene3D" id="1.20.144.10">
    <property type="entry name" value="Phosphatidic acid phosphatase type 2/haloperoxidase"/>
    <property type="match status" value="1"/>
</dbReference>
<evidence type="ECO:0000256" key="1">
    <source>
        <dbReference type="SAM" id="Phobius"/>
    </source>
</evidence>
<dbReference type="SMART" id="SM00014">
    <property type="entry name" value="acidPPc"/>
    <property type="match status" value="1"/>
</dbReference>
<dbReference type="RefSeq" id="WP_106182311.1">
    <property type="nucleotide sequence ID" value="NZ_MUHY01000001.1"/>
</dbReference>
<dbReference type="EMBL" id="MUHY01000001">
    <property type="protein sequence ID" value="PSB92137.1"/>
    <property type="molecule type" value="Genomic_DNA"/>
</dbReference>
<dbReference type="Pfam" id="PF01569">
    <property type="entry name" value="PAP2"/>
    <property type="match status" value="1"/>
</dbReference>
<feature type="transmembrane region" description="Helical" evidence="1">
    <location>
        <begin position="59"/>
        <end position="77"/>
    </location>
</feature>
<keyword evidence="1" id="KW-0472">Membrane</keyword>
<feature type="transmembrane region" description="Helical" evidence="1">
    <location>
        <begin position="23"/>
        <end position="47"/>
    </location>
</feature>
<feature type="transmembrane region" description="Helical" evidence="1">
    <location>
        <begin position="147"/>
        <end position="165"/>
    </location>
</feature>
<dbReference type="InterPro" id="IPR036938">
    <property type="entry name" value="PAP2/HPO_sf"/>
</dbReference>
<evidence type="ECO:0000313" key="3">
    <source>
        <dbReference type="EMBL" id="PSB92137.1"/>
    </source>
</evidence>
<dbReference type="CDD" id="cd03385">
    <property type="entry name" value="PAP2_BcrC_like"/>
    <property type="match status" value="1"/>
</dbReference>
<dbReference type="InterPro" id="IPR000326">
    <property type="entry name" value="PAP2/HPO"/>
</dbReference>
<dbReference type="Proteomes" id="UP000242660">
    <property type="component" value="Unassembled WGS sequence"/>
</dbReference>
<dbReference type="PANTHER" id="PTHR14969">
    <property type="entry name" value="SPHINGOSINE-1-PHOSPHATE PHOSPHOHYDROLASE"/>
    <property type="match status" value="1"/>
</dbReference>
<sequence>MENLNKALFLWINASAYSSPKEITIAIGIAEYLIFIIPIGLLVLWLLGRKCRLNAVHCLLGLLLALAINKMISLFWIEARPFILGVGTHWLPHKSTPAFPSNHGTLMFSSAFLLLNTAERFSRILGWLSILCALPVAWARIYLGVHWPIDMLGALTVAVVVALIMRTTITGEISHITCVILERIYRKILAGPITRGWLRP</sequence>
<feature type="transmembrane region" description="Helical" evidence="1">
    <location>
        <begin position="124"/>
        <end position="141"/>
    </location>
</feature>
<keyword evidence="1" id="KW-0812">Transmembrane</keyword>
<protein>
    <submittedName>
        <fullName evidence="3">Undecaprenyl-diphosphatase YbjG</fullName>
    </submittedName>
</protein>
<feature type="transmembrane region" description="Helical" evidence="1">
    <location>
        <begin position="97"/>
        <end position="115"/>
    </location>
</feature>
<name>A0ABX5FG84_9BURK</name>
<evidence type="ECO:0000259" key="2">
    <source>
        <dbReference type="SMART" id="SM00014"/>
    </source>
</evidence>
<proteinExistence type="predicted"/>
<keyword evidence="1" id="KW-1133">Transmembrane helix</keyword>
<keyword evidence="4" id="KW-1185">Reference proteome</keyword>
<dbReference type="SUPFAM" id="SSF48317">
    <property type="entry name" value="Acid phosphatase/Vanadium-dependent haloperoxidase"/>
    <property type="match status" value="1"/>
</dbReference>
<organism evidence="3 4">
    <name type="scientific">Candidatus Pandoraea novymonadis</name>
    <dbReference type="NCBI Taxonomy" id="1808959"/>
    <lineage>
        <taxon>Bacteria</taxon>
        <taxon>Pseudomonadati</taxon>
        <taxon>Pseudomonadota</taxon>
        <taxon>Betaproteobacteria</taxon>
        <taxon>Burkholderiales</taxon>
        <taxon>Burkholderiaceae</taxon>
        <taxon>Pandoraea</taxon>
    </lineage>
</organism>
<comment type="caution">
    <text evidence="3">The sequence shown here is derived from an EMBL/GenBank/DDBJ whole genome shotgun (WGS) entry which is preliminary data.</text>
</comment>
<accession>A0ABX5FG84</accession>
<reference evidence="3 4" key="1">
    <citation type="journal article" date="2017" name="Front. Microbiol.">
        <title>Genome of Ca. Pandoraea novymonadis, an Endosymbiotic Bacterium of the Trypanosomatid Novymonas esmeraldas.</title>
        <authorList>
            <person name="Kostygov A.Y."/>
            <person name="Butenko A."/>
            <person name="Nenarokova A."/>
            <person name="Tashyreva D."/>
            <person name="Flegontov P."/>
            <person name="Lukes J."/>
            <person name="Yurchenko V."/>
        </authorList>
    </citation>
    <scope>NUCLEOTIDE SEQUENCE [LARGE SCALE GENOMIC DNA]</scope>
    <source>
        <strain evidence="3 4">E262</strain>
    </source>
</reference>
<evidence type="ECO:0000313" key="4">
    <source>
        <dbReference type="Proteomes" id="UP000242660"/>
    </source>
</evidence>
<dbReference type="InterPro" id="IPR033879">
    <property type="entry name" value="UPP_Pase"/>
</dbReference>